<gene>
    <name evidence="3" type="ORF">BEI59_17135</name>
    <name evidence="2" type="ORF">BEI61_00198</name>
    <name evidence="4" type="ORF">BEI63_04580</name>
</gene>
<evidence type="ECO:0000313" key="6">
    <source>
        <dbReference type="Proteomes" id="UP000094271"/>
    </source>
</evidence>
<dbReference type="Proteomes" id="UP000094067">
    <property type="component" value="Unassembled WGS sequence"/>
</dbReference>
<reference evidence="4 7" key="2">
    <citation type="submission" date="2016-08" db="EMBL/GenBank/DDBJ databases">
        <title>Characterization of Isolates of Eisenbergiella tayi Derived from Blood Cultures, Using Whole Genome Sequencing.</title>
        <authorList>
            <person name="Bernier A.-M."/>
            <person name="Burdz T."/>
            <person name="Wiebe D."/>
            <person name="Bernard K."/>
        </authorList>
    </citation>
    <scope>NUCLEOTIDE SEQUENCE [LARGE SCALE GENOMIC DNA]</scope>
    <source>
        <strain evidence="4 7">NML120146</strain>
    </source>
</reference>
<evidence type="ECO:0000256" key="1">
    <source>
        <dbReference type="SAM" id="MobiDB-lite"/>
    </source>
</evidence>
<dbReference type="RefSeq" id="WP_069150931.1">
    <property type="nucleotide sequence ID" value="NZ_DBFYTW010000064.1"/>
</dbReference>
<dbReference type="Proteomes" id="UP000094869">
    <property type="component" value="Unassembled WGS sequence"/>
</dbReference>
<sequence length="110" mass="12421">MKYKEIIRDIAAAGLLVCSFWNILYPEYTFAGDAYQKIEDGTPVESTDQVRDYYQILDAGRGEVTIRFSFMDKEKGKKADAAGVREEGGKEASPDHQDENRVKYSAGAEW</sequence>
<proteinExistence type="predicted"/>
<evidence type="ECO:0000313" key="5">
    <source>
        <dbReference type="Proteomes" id="UP000094067"/>
    </source>
</evidence>
<dbReference type="Proteomes" id="UP000094271">
    <property type="component" value="Unassembled WGS sequence"/>
</dbReference>
<protein>
    <submittedName>
        <fullName evidence="2">Uncharacterized protein</fullName>
    </submittedName>
</protein>
<dbReference type="EMBL" id="MEHA01000012">
    <property type="protein sequence ID" value="ODR49661.1"/>
    <property type="molecule type" value="Genomic_DNA"/>
</dbReference>
<dbReference type="EMBL" id="MEHD01000011">
    <property type="protein sequence ID" value="ODR60460.1"/>
    <property type="molecule type" value="Genomic_DNA"/>
</dbReference>
<evidence type="ECO:0000313" key="3">
    <source>
        <dbReference type="EMBL" id="ODR49661.1"/>
    </source>
</evidence>
<name>A0A1E3AIX6_9FIRM</name>
<organism evidence="2 5">
    <name type="scientific">Eisenbergiella tayi</name>
    <dbReference type="NCBI Taxonomy" id="1432052"/>
    <lineage>
        <taxon>Bacteria</taxon>
        <taxon>Bacillati</taxon>
        <taxon>Bacillota</taxon>
        <taxon>Clostridia</taxon>
        <taxon>Lachnospirales</taxon>
        <taxon>Lachnospiraceae</taxon>
        <taxon>Eisenbergiella</taxon>
    </lineage>
</organism>
<dbReference type="AlphaFoldDB" id="A0A1E3AIX6"/>
<evidence type="ECO:0000313" key="2">
    <source>
        <dbReference type="EMBL" id="ODM08569.1"/>
    </source>
</evidence>
<accession>A0A1E3AIX6</accession>
<keyword evidence="7" id="KW-1185">Reference proteome</keyword>
<evidence type="ECO:0000313" key="7">
    <source>
        <dbReference type="Proteomes" id="UP000094869"/>
    </source>
</evidence>
<evidence type="ECO:0000313" key="4">
    <source>
        <dbReference type="EMBL" id="ODR60460.1"/>
    </source>
</evidence>
<dbReference type="OrthoDB" id="9900622at2"/>
<feature type="region of interest" description="Disordered" evidence="1">
    <location>
        <begin position="74"/>
        <end position="110"/>
    </location>
</feature>
<feature type="compositionally biased region" description="Basic and acidic residues" evidence="1">
    <location>
        <begin position="74"/>
        <end position="102"/>
    </location>
</feature>
<comment type="caution">
    <text evidence="2">The sequence shown here is derived from an EMBL/GenBank/DDBJ whole genome shotgun (WGS) entry which is preliminary data.</text>
</comment>
<reference evidence="2 5" key="1">
    <citation type="submission" date="2016-07" db="EMBL/GenBank/DDBJ databases">
        <title>Characterization of isolates of Eisenbergiella tayi derived from blood cultures, using whole genome sequencing.</title>
        <authorList>
            <person name="Burdz T."/>
            <person name="Wiebe D."/>
            <person name="Huynh C."/>
            <person name="Bernard K."/>
        </authorList>
    </citation>
    <scope>NUCLEOTIDE SEQUENCE [LARGE SCALE GENOMIC DNA]</scope>
    <source>
        <strain evidence="2 5">NML 110608</strain>
    </source>
</reference>
<reference evidence="3 6" key="3">
    <citation type="submission" date="2016-08" db="EMBL/GenBank/DDBJ databases">
        <authorList>
            <person name="Seilhamer J.J."/>
        </authorList>
    </citation>
    <scope>NUCLEOTIDE SEQUENCE [LARGE SCALE GENOMIC DNA]</scope>
    <source>
        <strain evidence="3 6">NML150140-1</strain>
    </source>
</reference>
<dbReference type="EMBL" id="MCGH01000001">
    <property type="protein sequence ID" value="ODM08569.1"/>
    <property type="molecule type" value="Genomic_DNA"/>
</dbReference>